<dbReference type="PANTHER" id="PTHR13055">
    <property type="entry name" value="TUMOR ENDOTHELIAL MARKER 7 RELATED"/>
    <property type="match status" value="1"/>
</dbReference>
<dbReference type="OrthoDB" id="6285106at2759"/>
<evidence type="ECO:0000256" key="2">
    <source>
        <dbReference type="ARBA" id="ARBA00022692"/>
    </source>
</evidence>
<reference evidence="5" key="1">
    <citation type="submission" date="2021-02" db="EMBL/GenBank/DDBJ databases">
        <authorList>
            <person name="Bekaert M."/>
        </authorList>
    </citation>
    <scope>NUCLEOTIDE SEQUENCE</scope>
    <source>
        <strain evidence="5">IoA-00</strain>
    </source>
</reference>
<sequence length="401" mass="45899">MVWLSWVLSCGLVGTGAEEDESYDHHKYYKSLVRQSEDFWVDLTHLNKTEVGLVRENAALADSYRQAATVKLSFQFPFYGHYMRNLTIATGGFLFTGDEVHSWLAATHYIAPLMANFDLRKEGAKIIYADNGTAFIVEWNNVYLNDVSNSSISGPFSFQTIIHHNGDIIFAYKTIALNISLIEDKFHPVKVGLSDAYTIDKSAFYARRITIYEYHYVNLRDSSITNSSAILFKSLPTCNVQSNCEKCILFNGINQAQNDVNFKCAWCPKLQSCSDGVDRYLQKWLNSHLQQVNIKDISTKAYNSTEFDGHVNSSSSFNGKTDISSIARFNIVIVIILCVLLLIKYRPTKWQWRRNHPRYTAASIHIIFIHLSLLNYQKVSLELIWTSEDNIDCFFSFVIED</sequence>
<evidence type="ECO:0000256" key="1">
    <source>
        <dbReference type="ARBA" id="ARBA00004479"/>
    </source>
</evidence>
<organism evidence="5 6">
    <name type="scientific">Lepeophtheirus salmonis</name>
    <name type="common">Salmon louse</name>
    <name type="synonym">Caligus salmonis</name>
    <dbReference type="NCBI Taxonomy" id="72036"/>
    <lineage>
        <taxon>Eukaryota</taxon>
        <taxon>Metazoa</taxon>
        <taxon>Ecdysozoa</taxon>
        <taxon>Arthropoda</taxon>
        <taxon>Crustacea</taxon>
        <taxon>Multicrustacea</taxon>
        <taxon>Hexanauplia</taxon>
        <taxon>Copepoda</taxon>
        <taxon>Siphonostomatoida</taxon>
        <taxon>Caligidae</taxon>
        <taxon>Lepeophtheirus</taxon>
    </lineage>
</organism>
<evidence type="ECO:0000313" key="6">
    <source>
        <dbReference type="Proteomes" id="UP000675881"/>
    </source>
</evidence>
<dbReference type="EMBL" id="HG994591">
    <property type="protein sequence ID" value="CAF2816026.1"/>
    <property type="molecule type" value="Genomic_DNA"/>
</dbReference>
<comment type="subcellular location">
    <subcellularLocation>
        <location evidence="1">Membrane</location>
        <topology evidence="1">Single-pass type I membrane protein</topology>
    </subcellularLocation>
</comment>
<dbReference type="AlphaFoldDB" id="A0A7R8CGH7"/>
<dbReference type="PANTHER" id="PTHR13055:SF12">
    <property type="entry name" value="LD40707P"/>
    <property type="match status" value="1"/>
</dbReference>
<evidence type="ECO:0000313" key="5">
    <source>
        <dbReference type="EMBL" id="CAF2816026.1"/>
    </source>
</evidence>
<accession>A0A7R8CGH7</accession>
<keyword evidence="2" id="KW-0812">Transmembrane</keyword>
<proteinExistence type="predicted"/>
<keyword evidence="6" id="KW-1185">Reference proteome</keyword>
<dbReference type="InterPro" id="IPR031152">
    <property type="entry name" value="PLXDC"/>
</dbReference>
<evidence type="ECO:0000256" key="3">
    <source>
        <dbReference type="ARBA" id="ARBA00022729"/>
    </source>
</evidence>
<keyword evidence="4" id="KW-1133">Transmembrane helix</keyword>
<dbReference type="Proteomes" id="UP000675881">
    <property type="component" value="Chromosome 12"/>
</dbReference>
<name>A0A7R8CGH7_LEPSM</name>
<evidence type="ECO:0000256" key="4">
    <source>
        <dbReference type="ARBA" id="ARBA00022989"/>
    </source>
</evidence>
<protein>
    <submittedName>
        <fullName evidence="5">Plexin domain-containing protein 2,Plexin domain-containing protein 1</fullName>
    </submittedName>
</protein>
<gene>
    <name evidence="5" type="ORF">LSAA_3599</name>
</gene>
<keyword evidence="4" id="KW-0472">Membrane</keyword>
<keyword evidence="3" id="KW-0732">Signal</keyword>
<dbReference type="GO" id="GO:0016020">
    <property type="term" value="C:membrane"/>
    <property type="evidence" value="ECO:0007669"/>
    <property type="project" value="UniProtKB-SubCell"/>
</dbReference>